<evidence type="ECO:0000256" key="8">
    <source>
        <dbReference type="ARBA" id="ARBA00023004"/>
    </source>
</evidence>
<evidence type="ECO:0000256" key="7">
    <source>
        <dbReference type="ARBA" id="ARBA00022967"/>
    </source>
</evidence>
<dbReference type="PANTHER" id="PTHR24960:SF84">
    <property type="entry name" value="HYDROGENASE SUBUNIT"/>
    <property type="match status" value="1"/>
</dbReference>
<dbReference type="InterPro" id="IPR054351">
    <property type="entry name" value="NADH_UbQ_OxRdtase_ferredoxin"/>
</dbReference>
<evidence type="ECO:0000256" key="4">
    <source>
        <dbReference type="ARBA" id="ARBA00022485"/>
    </source>
</evidence>
<dbReference type="InterPro" id="IPR001041">
    <property type="entry name" value="2Fe-2S_ferredoxin-type"/>
</dbReference>
<gene>
    <name evidence="16" type="primary">hoxU</name>
    <name evidence="16" type="ORF">QQ91_0004690</name>
</gene>
<comment type="caution">
    <text evidence="16">The sequence shown here is derived from an EMBL/GenBank/DDBJ whole genome shotgun (WGS) entry which is preliminary data.</text>
</comment>
<dbReference type="PROSITE" id="PS51839">
    <property type="entry name" value="4FE4S_HC3"/>
    <property type="match status" value="1"/>
</dbReference>
<evidence type="ECO:0000256" key="11">
    <source>
        <dbReference type="ARBA" id="ARBA00023136"/>
    </source>
</evidence>
<dbReference type="CDD" id="cd00207">
    <property type="entry name" value="fer2"/>
    <property type="match status" value="1"/>
</dbReference>
<dbReference type="InterPro" id="IPR016214">
    <property type="entry name" value="NAD-red_Hydgase_HoxS_gsu"/>
</dbReference>
<dbReference type="EMBL" id="JTHE03000029">
    <property type="protein sequence ID" value="MCM1982128.1"/>
    <property type="molecule type" value="Genomic_DNA"/>
</dbReference>
<dbReference type="GO" id="GO:0046872">
    <property type="term" value="F:metal ion binding"/>
    <property type="evidence" value="ECO:0007669"/>
    <property type="project" value="UniProtKB-KW"/>
</dbReference>
<dbReference type="SMART" id="SM00929">
    <property type="entry name" value="NADH-G_4Fe-4S_3"/>
    <property type="match status" value="1"/>
</dbReference>
<keyword evidence="7" id="KW-1278">Translocase</keyword>
<dbReference type="PIRSF" id="PIRSF000309">
    <property type="entry name" value="NAD_red_hyd_HoxU"/>
    <property type="match status" value="1"/>
</dbReference>
<dbReference type="InterPro" id="IPR036010">
    <property type="entry name" value="2Fe-2S_ferredoxin-like_sf"/>
</dbReference>
<dbReference type="AlphaFoldDB" id="A0ABD4T0H5"/>
<comment type="cofactor">
    <cofactor evidence="1">
        <name>[4Fe-4S] cluster</name>
        <dbReference type="ChEBI" id="CHEBI:49883"/>
    </cofactor>
</comment>
<evidence type="ECO:0000256" key="10">
    <source>
        <dbReference type="ARBA" id="ARBA00023027"/>
    </source>
</evidence>
<dbReference type="Pfam" id="PF13510">
    <property type="entry name" value="Fer2_4"/>
    <property type="match status" value="1"/>
</dbReference>
<evidence type="ECO:0000256" key="12">
    <source>
        <dbReference type="ARBA" id="ARBA00034078"/>
    </source>
</evidence>
<accession>A0ABD4T0H5</accession>
<keyword evidence="6" id="KW-0479">Metal-binding</keyword>
<evidence type="ECO:0000256" key="2">
    <source>
        <dbReference type="ARBA" id="ARBA00004370"/>
    </source>
</evidence>
<dbReference type="Gene3D" id="3.10.20.740">
    <property type="match status" value="1"/>
</dbReference>
<dbReference type="Pfam" id="PF22117">
    <property type="entry name" value="Fer4_Nqo3"/>
    <property type="match status" value="1"/>
</dbReference>
<dbReference type="PROSITE" id="PS00198">
    <property type="entry name" value="4FE4S_FER_1"/>
    <property type="match status" value="1"/>
</dbReference>
<sequence>MSVKTLKIDGKDVAAEAGSTILQAAQDAGISIPTLCYLEGVSPAAACRMCLVELVGSSKLQPACHTEVAEGMEVHTNTPKLQSFRRMNIELIFAEGNHVCAVCVANGHCELQDLAVRLEMDHSRFPYRFPKRAVDISHPQFGIDHNRCILCTRCVRVCDEIEGAHVWDVAQRGEYCFIASGMNQPWGAVEACTSCGKCVDGCPTGAIFRKGSDIGEKEGDRAKLAFLVTAREKHQWTR</sequence>
<dbReference type="RefSeq" id="WP_166280613.1">
    <property type="nucleotide sequence ID" value="NZ_JTHE03000029.1"/>
</dbReference>
<comment type="subcellular location">
    <subcellularLocation>
        <location evidence="2">Membrane</location>
    </subcellularLocation>
</comment>
<dbReference type="PROSITE" id="PS00641">
    <property type="entry name" value="COMPLEX1_75K_1"/>
    <property type="match status" value="1"/>
</dbReference>
<name>A0ABD4T0H5_9CYAN</name>
<dbReference type="SUPFAM" id="SSF54862">
    <property type="entry name" value="4Fe-4S ferredoxins"/>
    <property type="match status" value="1"/>
</dbReference>
<comment type="similarity">
    <text evidence="3">Belongs to the complex I 75 kDa subunit family.</text>
</comment>
<evidence type="ECO:0000256" key="6">
    <source>
        <dbReference type="ARBA" id="ARBA00022723"/>
    </source>
</evidence>
<dbReference type="Pfam" id="PF10588">
    <property type="entry name" value="NADH-G_4Fe-4S_3"/>
    <property type="match status" value="1"/>
</dbReference>
<dbReference type="GO" id="GO:0016020">
    <property type="term" value="C:membrane"/>
    <property type="evidence" value="ECO:0007669"/>
    <property type="project" value="UniProtKB-SubCell"/>
</dbReference>
<keyword evidence="17" id="KW-1185">Reference proteome</keyword>
<dbReference type="PROSITE" id="PS51085">
    <property type="entry name" value="2FE2S_FER_2"/>
    <property type="match status" value="1"/>
</dbReference>
<dbReference type="GO" id="GO:0051539">
    <property type="term" value="F:4 iron, 4 sulfur cluster binding"/>
    <property type="evidence" value="ECO:0007669"/>
    <property type="project" value="UniProtKB-KW"/>
</dbReference>
<evidence type="ECO:0000256" key="1">
    <source>
        <dbReference type="ARBA" id="ARBA00001966"/>
    </source>
</evidence>
<keyword evidence="9" id="KW-0411">Iron-sulfur</keyword>
<keyword evidence="8" id="KW-0408">Iron</keyword>
<dbReference type="PANTHER" id="PTHR24960">
    <property type="entry name" value="PHOTOSYSTEM I IRON-SULFUR CENTER-RELATED"/>
    <property type="match status" value="1"/>
</dbReference>
<evidence type="ECO:0000313" key="17">
    <source>
        <dbReference type="Proteomes" id="UP000031561"/>
    </source>
</evidence>
<dbReference type="InterPro" id="IPR017900">
    <property type="entry name" value="4Fe4S_Fe_S_CS"/>
</dbReference>
<dbReference type="InterPro" id="IPR050157">
    <property type="entry name" value="PSI_iron-sulfur_center"/>
</dbReference>
<dbReference type="Proteomes" id="UP000031561">
    <property type="component" value="Unassembled WGS sequence"/>
</dbReference>
<evidence type="ECO:0000259" key="13">
    <source>
        <dbReference type="PROSITE" id="PS51085"/>
    </source>
</evidence>
<feature type="domain" description="4Fe-4S ferredoxin-type" evidence="14">
    <location>
        <begin position="183"/>
        <end position="212"/>
    </location>
</feature>
<comment type="cofactor">
    <cofactor evidence="12">
        <name>[2Fe-2S] cluster</name>
        <dbReference type="ChEBI" id="CHEBI:190135"/>
    </cofactor>
</comment>
<keyword evidence="5" id="KW-0001">2Fe-2S</keyword>
<feature type="domain" description="2Fe-2S ferredoxin-type" evidence="13">
    <location>
        <begin position="1"/>
        <end position="80"/>
    </location>
</feature>
<keyword evidence="11" id="KW-0472">Membrane</keyword>
<evidence type="ECO:0000256" key="3">
    <source>
        <dbReference type="ARBA" id="ARBA00005404"/>
    </source>
</evidence>
<feature type="domain" description="4Fe-4S His(Cys)3-ligated-type" evidence="15">
    <location>
        <begin position="80"/>
        <end position="119"/>
    </location>
</feature>
<evidence type="ECO:0000256" key="5">
    <source>
        <dbReference type="ARBA" id="ARBA00022714"/>
    </source>
</evidence>
<dbReference type="GO" id="GO:0051537">
    <property type="term" value="F:2 iron, 2 sulfur cluster binding"/>
    <property type="evidence" value="ECO:0007669"/>
    <property type="project" value="UniProtKB-KW"/>
</dbReference>
<dbReference type="Gene3D" id="3.30.70.20">
    <property type="match status" value="1"/>
</dbReference>
<dbReference type="InterPro" id="IPR017896">
    <property type="entry name" value="4Fe4S_Fe-S-bd"/>
</dbReference>
<reference evidence="16 17" key="1">
    <citation type="journal article" date="2015" name="Genome Announc.">
        <title>Draft Genome Sequence of Filamentous Marine Cyanobacterium Lyngbya confervoides Strain BDU141951.</title>
        <authorList>
            <person name="Chandrababunaidu M.M."/>
            <person name="Sen D."/>
            <person name="Tripathy S."/>
        </authorList>
    </citation>
    <scope>NUCLEOTIDE SEQUENCE [LARGE SCALE GENOMIC DNA]</scope>
    <source>
        <strain evidence="16 17">BDU141951</strain>
    </source>
</reference>
<evidence type="ECO:0000259" key="14">
    <source>
        <dbReference type="PROSITE" id="PS51379"/>
    </source>
</evidence>
<protein>
    <submittedName>
        <fullName evidence="16">Bidirectional hydrogenase complex protein HoxU</fullName>
    </submittedName>
</protein>
<dbReference type="FunFam" id="3.30.70.20:FF:000002">
    <property type="entry name" value="NADH-ubiquinone oxidoreductase 75 kDa subunit"/>
    <property type="match status" value="1"/>
</dbReference>
<evidence type="ECO:0000256" key="9">
    <source>
        <dbReference type="ARBA" id="ARBA00023014"/>
    </source>
</evidence>
<dbReference type="NCBIfam" id="NF005745">
    <property type="entry name" value="PRK07569.1"/>
    <property type="match status" value="1"/>
</dbReference>
<evidence type="ECO:0000259" key="15">
    <source>
        <dbReference type="PROSITE" id="PS51839"/>
    </source>
</evidence>
<proteinExistence type="inferred from homology"/>
<evidence type="ECO:0000313" key="16">
    <source>
        <dbReference type="EMBL" id="MCM1982128.1"/>
    </source>
</evidence>
<organism evidence="16 17">
    <name type="scientific">Lyngbya confervoides BDU141951</name>
    <dbReference type="NCBI Taxonomy" id="1574623"/>
    <lineage>
        <taxon>Bacteria</taxon>
        <taxon>Bacillati</taxon>
        <taxon>Cyanobacteriota</taxon>
        <taxon>Cyanophyceae</taxon>
        <taxon>Oscillatoriophycideae</taxon>
        <taxon>Oscillatoriales</taxon>
        <taxon>Microcoleaceae</taxon>
        <taxon>Lyngbya</taxon>
    </lineage>
</organism>
<dbReference type="PROSITE" id="PS51379">
    <property type="entry name" value="4FE4S_FER_2"/>
    <property type="match status" value="2"/>
</dbReference>
<dbReference type="FunFam" id="3.10.20.740:FF:000004">
    <property type="entry name" value="NADH-quinone oxidoreductase"/>
    <property type="match status" value="1"/>
</dbReference>
<feature type="domain" description="4Fe-4S ferredoxin-type" evidence="14">
    <location>
        <begin position="139"/>
        <end position="170"/>
    </location>
</feature>
<dbReference type="InterPro" id="IPR000283">
    <property type="entry name" value="NADH_UbQ_OxRdtase_75kDa_su_CS"/>
</dbReference>
<keyword evidence="4" id="KW-0004">4Fe-4S</keyword>
<dbReference type="SUPFAM" id="SSF54292">
    <property type="entry name" value="2Fe-2S ferredoxin-like"/>
    <property type="match status" value="1"/>
</dbReference>
<keyword evidence="10" id="KW-0520">NAD</keyword>
<dbReference type="InterPro" id="IPR019574">
    <property type="entry name" value="NADH_UbQ_OxRdtase_Gsu_4Fe4S-bd"/>
</dbReference>